<evidence type="ECO:0008006" key="3">
    <source>
        <dbReference type="Google" id="ProtNLM"/>
    </source>
</evidence>
<proteinExistence type="predicted"/>
<dbReference type="STRING" id="1391654.AKJ09_00403"/>
<dbReference type="RefSeq" id="WP_146645446.1">
    <property type="nucleotide sequence ID" value="NZ_CP012333.1"/>
</dbReference>
<evidence type="ECO:0000313" key="2">
    <source>
        <dbReference type="Proteomes" id="UP000064967"/>
    </source>
</evidence>
<gene>
    <name evidence="1" type="ORF">AKJ09_00403</name>
</gene>
<evidence type="ECO:0000313" key="1">
    <source>
        <dbReference type="EMBL" id="AKU93739.1"/>
    </source>
</evidence>
<reference evidence="1 2" key="1">
    <citation type="submission" date="2015-08" db="EMBL/GenBank/DDBJ databases">
        <authorList>
            <person name="Babu N.S."/>
            <person name="Beckwith C.J."/>
            <person name="Beseler K.G."/>
            <person name="Brison A."/>
            <person name="Carone J.V."/>
            <person name="Caskin T.P."/>
            <person name="Diamond M."/>
            <person name="Durham M.E."/>
            <person name="Foxe J.M."/>
            <person name="Go M."/>
            <person name="Henderson B.A."/>
            <person name="Jones I.B."/>
            <person name="McGettigan J.A."/>
            <person name="Micheletti S.J."/>
            <person name="Nasrallah M.E."/>
            <person name="Ortiz D."/>
            <person name="Piller C.R."/>
            <person name="Privatt S.R."/>
            <person name="Schneider S.L."/>
            <person name="Sharp S."/>
            <person name="Smith T.C."/>
            <person name="Stanton J.D."/>
            <person name="Ullery H.E."/>
            <person name="Wilson R.J."/>
            <person name="Serrano M.G."/>
            <person name="Buck G."/>
            <person name="Lee V."/>
            <person name="Wang Y."/>
            <person name="Carvalho R."/>
            <person name="Voegtly L."/>
            <person name="Shi R."/>
            <person name="Duckworth R."/>
            <person name="Johnson A."/>
            <person name="Loviza R."/>
            <person name="Walstead R."/>
            <person name="Shah Z."/>
            <person name="Kiflezghi M."/>
            <person name="Wade K."/>
            <person name="Ball S.L."/>
            <person name="Bradley K.W."/>
            <person name="Asai D.J."/>
            <person name="Bowman C.A."/>
            <person name="Russell D.A."/>
            <person name="Pope W.H."/>
            <person name="Jacobs-Sera D."/>
            <person name="Hendrix R.W."/>
            <person name="Hatfull G.F."/>
        </authorList>
    </citation>
    <scope>NUCLEOTIDE SEQUENCE [LARGE SCALE GENOMIC DNA]</scope>
    <source>
        <strain evidence="1 2">DSM 27648</strain>
    </source>
</reference>
<dbReference type="KEGG" id="llu:AKJ09_00403"/>
<protein>
    <recommendedName>
        <fullName evidence="3">STAS domain-containing protein</fullName>
    </recommendedName>
</protein>
<dbReference type="InterPro" id="IPR036513">
    <property type="entry name" value="STAS_dom_sf"/>
</dbReference>
<organism evidence="1 2">
    <name type="scientific">Labilithrix luteola</name>
    <dbReference type="NCBI Taxonomy" id="1391654"/>
    <lineage>
        <taxon>Bacteria</taxon>
        <taxon>Pseudomonadati</taxon>
        <taxon>Myxococcota</taxon>
        <taxon>Polyangia</taxon>
        <taxon>Polyangiales</taxon>
        <taxon>Labilitrichaceae</taxon>
        <taxon>Labilithrix</taxon>
    </lineage>
</organism>
<accession>A0A0K1PKW6</accession>
<dbReference type="AlphaFoldDB" id="A0A0K1PKW6"/>
<dbReference type="SUPFAM" id="SSF52091">
    <property type="entry name" value="SpoIIaa-like"/>
    <property type="match status" value="1"/>
</dbReference>
<name>A0A0K1PKW6_9BACT</name>
<dbReference type="Proteomes" id="UP000064967">
    <property type="component" value="Chromosome"/>
</dbReference>
<sequence length="121" mass="13304">MKPKECSRPATLRVRDTIVFSFRCTHVDRAAGVRMVELVVRAMHEGARVVVFDLGYVATIALEGAHQLSIASTKLGGEGRLRLVGLGERARLQLGTLAVYGELRLHSHWADAVDVNRERAA</sequence>
<dbReference type="Gene3D" id="3.30.750.24">
    <property type="entry name" value="STAS domain"/>
    <property type="match status" value="1"/>
</dbReference>
<dbReference type="EMBL" id="CP012333">
    <property type="protein sequence ID" value="AKU93739.1"/>
    <property type="molecule type" value="Genomic_DNA"/>
</dbReference>
<keyword evidence="2" id="KW-1185">Reference proteome</keyword>